<sequence>MGLKGTTSGKLPSMLLLLASVSTFLWPLSAQFICNPVLPPQQLIIQLSAYPPPFPPAVAPPLPPAMPFFQEPFAPPLPPAMPFFQEPFFPPPGKIPPPLLQSPPHLVAPPFPPPPPPLLVPPPNFYSPIPMPGFTCTIIGLKKRLRRRNNAHTSAHPPYFEEFRDEYNGFMVSYVPDGGSLKGKDSRKSAASEGEGAIVNVREYDVKWKDEFGVGRDQLPEAEEEEPEEDAQGHKVVIATDKFTPWTLERRKTSSR</sequence>
<dbReference type="Proteomes" id="UP000050741">
    <property type="component" value="Unassembled WGS sequence"/>
</dbReference>
<keyword evidence="3" id="KW-1185">Reference proteome</keyword>
<feature type="compositionally biased region" description="Acidic residues" evidence="1">
    <location>
        <begin position="220"/>
        <end position="230"/>
    </location>
</feature>
<dbReference type="AlphaFoldDB" id="A0A183BK56"/>
<reference evidence="3" key="1">
    <citation type="submission" date="2014-05" db="EMBL/GenBank/DDBJ databases">
        <title>The genome and life-stage specific transcriptomes of Globodera pallida elucidate key aspects of plant parasitism by a cyst nematode.</title>
        <authorList>
            <person name="Cotton J.A."/>
            <person name="Lilley C.J."/>
            <person name="Jones L.M."/>
            <person name="Kikuchi T."/>
            <person name="Reid A.J."/>
            <person name="Thorpe P."/>
            <person name="Tsai I.J."/>
            <person name="Beasley H."/>
            <person name="Blok V."/>
            <person name="Cock P.J.A."/>
            <person name="Van den Akker S.E."/>
            <person name="Holroyd N."/>
            <person name="Hunt M."/>
            <person name="Mantelin S."/>
            <person name="Naghra H."/>
            <person name="Pain A."/>
            <person name="Palomares-Rius J.E."/>
            <person name="Zarowiecki M."/>
            <person name="Berriman M."/>
            <person name="Jones J.T."/>
            <person name="Urwin P.E."/>
        </authorList>
    </citation>
    <scope>NUCLEOTIDE SEQUENCE [LARGE SCALE GENOMIC DNA]</scope>
    <source>
        <strain evidence="3">Lindley</strain>
    </source>
</reference>
<protein>
    <submittedName>
        <fullName evidence="4">Vegetative cell wall protein gp1-like</fullName>
    </submittedName>
</protein>
<accession>A0A183BK56</accession>
<keyword evidence="2" id="KW-0732">Signal</keyword>
<reference evidence="4" key="2">
    <citation type="submission" date="2016-06" db="UniProtKB">
        <authorList>
            <consortium name="WormBaseParasite"/>
        </authorList>
    </citation>
    <scope>IDENTIFICATION</scope>
</reference>
<feature type="chain" id="PRO_5008146245" evidence="2">
    <location>
        <begin position="31"/>
        <end position="256"/>
    </location>
</feature>
<organism evidence="3 4">
    <name type="scientific">Globodera pallida</name>
    <name type="common">Potato cyst nematode worm</name>
    <name type="synonym">Heterodera pallida</name>
    <dbReference type="NCBI Taxonomy" id="36090"/>
    <lineage>
        <taxon>Eukaryota</taxon>
        <taxon>Metazoa</taxon>
        <taxon>Ecdysozoa</taxon>
        <taxon>Nematoda</taxon>
        <taxon>Chromadorea</taxon>
        <taxon>Rhabditida</taxon>
        <taxon>Tylenchina</taxon>
        <taxon>Tylenchomorpha</taxon>
        <taxon>Tylenchoidea</taxon>
        <taxon>Heteroderidae</taxon>
        <taxon>Heteroderinae</taxon>
        <taxon>Globodera</taxon>
    </lineage>
</organism>
<evidence type="ECO:0000256" key="1">
    <source>
        <dbReference type="SAM" id="MobiDB-lite"/>
    </source>
</evidence>
<dbReference type="WBParaSite" id="GPLIN_000098600">
    <property type="protein sequence ID" value="GPLIN_000098600"/>
    <property type="gene ID" value="GPLIN_000098600"/>
</dbReference>
<feature type="region of interest" description="Disordered" evidence="1">
    <location>
        <begin position="215"/>
        <end position="240"/>
    </location>
</feature>
<evidence type="ECO:0000313" key="4">
    <source>
        <dbReference type="WBParaSite" id="GPLIN_000098600"/>
    </source>
</evidence>
<feature type="signal peptide" evidence="2">
    <location>
        <begin position="1"/>
        <end position="30"/>
    </location>
</feature>
<name>A0A183BK56_GLOPA</name>
<proteinExistence type="predicted"/>
<evidence type="ECO:0000256" key="2">
    <source>
        <dbReference type="SAM" id="SignalP"/>
    </source>
</evidence>
<evidence type="ECO:0000313" key="3">
    <source>
        <dbReference type="Proteomes" id="UP000050741"/>
    </source>
</evidence>